<proteinExistence type="predicted"/>
<accession>A0A495DRY0</accession>
<name>A0A495DRY0_9FLAO</name>
<gene>
    <name evidence="1" type="ORF">CLV91_3403</name>
</gene>
<dbReference type="Proteomes" id="UP000269412">
    <property type="component" value="Unassembled WGS sequence"/>
</dbReference>
<dbReference type="RefSeq" id="WP_121069385.1">
    <property type="nucleotide sequence ID" value="NZ_RBIQ01000015.1"/>
</dbReference>
<evidence type="ECO:0000313" key="1">
    <source>
        <dbReference type="EMBL" id="RKR06443.1"/>
    </source>
</evidence>
<sequence>MTKKDDSKEVIGESAQMLSQIFGAILVSSQFGGDPYLTGATSFFSQFINLRGKLKNKRVNSFVIELGNYFNSIDVDFDWENANSEDFSDFFEQLIINVSKTSSQKKRALYKKMILSQIVKPKELDLSLRFLKLIDGLEEIQIQLLQHWVQNERRFRQYRRDLKPLFKKERDYNEYLNNGMKKDLGGKKQPIIDKIRETIKTREIITNVVEEQELQYLINDLKSNYILEQTVGGNGAMYGESLFEHHIISDFGDKFVEFVID</sequence>
<dbReference type="AlphaFoldDB" id="A0A495DRY0"/>
<comment type="caution">
    <text evidence="1">The sequence shown here is derived from an EMBL/GenBank/DDBJ whole genome shotgun (WGS) entry which is preliminary data.</text>
</comment>
<protein>
    <submittedName>
        <fullName evidence="1">Uncharacterized protein</fullName>
    </submittedName>
</protein>
<organism evidence="1 2">
    <name type="scientific">Maribacter vaceletii</name>
    <dbReference type="NCBI Taxonomy" id="1206816"/>
    <lineage>
        <taxon>Bacteria</taxon>
        <taxon>Pseudomonadati</taxon>
        <taxon>Bacteroidota</taxon>
        <taxon>Flavobacteriia</taxon>
        <taxon>Flavobacteriales</taxon>
        <taxon>Flavobacteriaceae</taxon>
        <taxon>Maribacter</taxon>
    </lineage>
</organism>
<reference evidence="1 2" key="1">
    <citation type="submission" date="2018-10" db="EMBL/GenBank/DDBJ databases">
        <title>Genomic Encyclopedia of Archaeal and Bacterial Type Strains, Phase II (KMG-II): from individual species to whole genera.</title>
        <authorList>
            <person name="Goeker M."/>
        </authorList>
    </citation>
    <scope>NUCLEOTIDE SEQUENCE [LARGE SCALE GENOMIC DNA]</scope>
    <source>
        <strain evidence="1 2">DSM 25230</strain>
    </source>
</reference>
<dbReference type="EMBL" id="RBIQ01000015">
    <property type="protein sequence ID" value="RKR06443.1"/>
    <property type="molecule type" value="Genomic_DNA"/>
</dbReference>
<dbReference type="OrthoDB" id="787297at2"/>
<keyword evidence="2" id="KW-1185">Reference proteome</keyword>
<evidence type="ECO:0000313" key="2">
    <source>
        <dbReference type="Proteomes" id="UP000269412"/>
    </source>
</evidence>